<evidence type="ECO:0000256" key="9">
    <source>
        <dbReference type="ARBA" id="ARBA00023136"/>
    </source>
</evidence>
<evidence type="ECO:0000256" key="2">
    <source>
        <dbReference type="ARBA" id="ARBA00022448"/>
    </source>
</evidence>
<keyword evidence="3 11" id="KW-1134">Transmembrane beta strand</keyword>
<evidence type="ECO:0000256" key="13">
    <source>
        <dbReference type="SAM" id="SignalP"/>
    </source>
</evidence>
<keyword evidence="17" id="KW-1185">Reference proteome</keyword>
<dbReference type="GO" id="GO:0009279">
    <property type="term" value="C:cell outer membrane"/>
    <property type="evidence" value="ECO:0007669"/>
    <property type="project" value="UniProtKB-SubCell"/>
</dbReference>
<dbReference type="InterPro" id="IPR000531">
    <property type="entry name" value="Beta-barrel_TonB"/>
</dbReference>
<evidence type="ECO:0000313" key="17">
    <source>
        <dbReference type="Proteomes" id="UP000538566"/>
    </source>
</evidence>
<comment type="subcellular location">
    <subcellularLocation>
        <location evidence="1 11">Cell outer membrane</location>
        <topology evidence="1 11">Multi-pass membrane protein</topology>
    </subcellularLocation>
</comment>
<evidence type="ECO:0000256" key="1">
    <source>
        <dbReference type="ARBA" id="ARBA00004571"/>
    </source>
</evidence>
<evidence type="ECO:0000259" key="14">
    <source>
        <dbReference type="Pfam" id="PF00593"/>
    </source>
</evidence>
<keyword evidence="4" id="KW-0410">Iron transport</keyword>
<evidence type="ECO:0000259" key="15">
    <source>
        <dbReference type="Pfam" id="PF07715"/>
    </source>
</evidence>
<evidence type="ECO:0000256" key="7">
    <source>
        <dbReference type="ARBA" id="ARBA00023065"/>
    </source>
</evidence>
<comment type="caution">
    <text evidence="16">The sequence shown here is derived from an EMBL/GenBank/DDBJ whole genome shotgun (WGS) entry which is preliminary data.</text>
</comment>
<keyword evidence="6" id="KW-0408">Iron</keyword>
<keyword evidence="7" id="KW-0406">Ion transport</keyword>
<gene>
    <name evidence="16" type="ORF">GGR37_000522</name>
</gene>
<comment type="similarity">
    <text evidence="11 12">Belongs to the TonB-dependent receptor family.</text>
</comment>
<dbReference type="EMBL" id="JACHOA010000001">
    <property type="protein sequence ID" value="MBB4612276.1"/>
    <property type="molecule type" value="Genomic_DNA"/>
</dbReference>
<dbReference type="Gene3D" id="2.40.170.20">
    <property type="entry name" value="TonB-dependent receptor, beta-barrel domain"/>
    <property type="match status" value="1"/>
</dbReference>
<dbReference type="InterPro" id="IPR039426">
    <property type="entry name" value="TonB-dep_rcpt-like"/>
</dbReference>
<proteinExistence type="inferred from homology"/>
<sequence>MRTGLWAASAATVALCLLSGAAIAQENAAATATDEGSSAIEEIVVTAQHRSEKVQSVPLAISAVSGGQLASAGIASVQDLAGSVPGLVVSKSVSYGLAPIAIRGIGGPVGGGSLLTDQPVAVYADGVYVRALGQSTSDFLDVDKIEVLRGPQGTLYGRNSTAGAMLISSKRPDTARVEANGSIGYGSFEQVKLSGALNVPLVAEKVALRIAGSYTSGGDWARNTVDSRKFGGGTTRAVRASLRVTPSEDVTIDLIGEHATADARPAMLQLATISLSGFGAGGARLFAGMPHVRRTDYATVRDNRTVQVLGDVSTETRSDNVTLNLEWRASDDITVTSISGYRRFRVNGQQDTTPWVTGALPGEATLATWNGRTPLNSAGAADYRMFNPTGAPTFALGWNGTDQKFTNWSQELRIAGSGESFKWTAGVYYAKETVDGSVRIVNEQGGPPMITGTLPPVSGAAGLDLAFATSQDRDIYAVFADGTYSITPQISLTAGIRYTRDDKSVEVVNTTKTLRPSVDRTLNAGVALNCPTLVQIGIGTSCSRSDEEVTPRVVLDFKPSANRMVYASWSRGFTAGGFNNFATPASSPIVPLDVPVETIDNFEVGTKNEFFGRRLRLNMTAFLSEYSNLQIRQAVNTGGVAIVPVEKARIKGVEIELLAKPIPGLTLGVNGAFTDAKIRRGTLNAFPDALGTINMGSLQTPSAVSVAGNRLTRAPRWQGNVMAGYELPVSYGKVSASATLRFQSATFFQETNQALDQFKGEAWQELDLRVATGGDRWELSAFVNNVFDKRYATQIVPFFILPIATLNTPRSFGARLSFNY</sequence>
<dbReference type="PANTHER" id="PTHR32552">
    <property type="entry name" value="FERRICHROME IRON RECEPTOR-RELATED"/>
    <property type="match status" value="1"/>
</dbReference>
<evidence type="ECO:0000256" key="12">
    <source>
        <dbReference type="RuleBase" id="RU003357"/>
    </source>
</evidence>
<dbReference type="SUPFAM" id="SSF56935">
    <property type="entry name" value="Porins"/>
    <property type="match status" value="1"/>
</dbReference>
<name>A0A7W7A8L7_9SPHN</name>
<keyword evidence="5 11" id="KW-0812">Transmembrane</keyword>
<dbReference type="Pfam" id="PF00593">
    <property type="entry name" value="TonB_dep_Rec_b-barrel"/>
    <property type="match status" value="1"/>
</dbReference>
<protein>
    <submittedName>
        <fullName evidence="16">Iron complex outermembrane receptor protein</fullName>
    </submittedName>
</protein>
<dbReference type="AlphaFoldDB" id="A0A7W7A8L7"/>
<dbReference type="InterPro" id="IPR036942">
    <property type="entry name" value="Beta-barrel_TonB_sf"/>
</dbReference>
<dbReference type="Proteomes" id="UP000538566">
    <property type="component" value="Unassembled WGS sequence"/>
</dbReference>
<evidence type="ECO:0000256" key="3">
    <source>
        <dbReference type="ARBA" id="ARBA00022452"/>
    </source>
</evidence>
<evidence type="ECO:0000256" key="6">
    <source>
        <dbReference type="ARBA" id="ARBA00023004"/>
    </source>
</evidence>
<evidence type="ECO:0000256" key="8">
    <source>
        <dbReference type="ARBA" id="ARBA00023077"/>
    </source>
</evidence>
<keyword evidence="8 12" id="KW-0798">TonB box</keyword>
<dbReference type="RefSeq" id="WP_158637652.1">
    <property type="nucleotide sequence ID" value="NZ_JACHOA010000001.1"/>
</dbReference>
<dbReference type="OrthoDB" id="9760333at2"/>
<keyword evidence="10 11" id="KW-0998">Cell outer membrane</keyword>
<evidence type="ECO:0000256" key="4">
    <source>
        <dbReference type="ARBA" id="ARBA00022496"/>
    </source>
</evidence>
<organism evidence="16 17">
    <name type="scientific">Novosphingobium taihuense</name>
    <dbReference type="NCBI Taxonomy" id="260085"/>
    <lineage>
        <taxon>Bacteria</taxon>
        <taxon>Pseudomonadati</taxon>
        <taxon>Pseudomonadota</taxon>
        <taxon>Alphaproteobacteria</taxon>
        <taxon>Sphingomonadales</taxon>
        <taxon>Sphingomonadaceae</taxon>
        <taxon>Novosphingobium</taxon>
    </lineage>
</organism>
<keyword evidence="2 11" id="KW-0813">Transport</keyword>
<dbReference type="PANTHER" id="PTHR32552:SF81">
    <property type="entry name" value="TONB-DEPENDENT OUTER MEMBRANE RECEPTOR"/>
    <property type="match status" value="1"/>
</dbReference>
<dbReference type="GO" id="GO:0006826">
    <property type="term" value="P:iron ion transport"/>
    <property type="evidence" value="ECO:0007669"/>
    <property type="project" value="UniProtKB-KW"/>
</dbReference>
<evidence type="ECO:0000313" key="16">
    <source>
        <dbReference type="EMBL" id="MBB4612276.1"/>
    </source>
</evidence>
<evidence type="ECO:0000256" key="10">
    <source>
        <dbReference type="ARBA" id="ARBA00023237"/>
    </source>
</evidence>
<keyword evidence="13" id="KW-0732">Signal</keyword>
<dbReference type="PROSITE" id="PS52016">
    <property type="entry name" value="TONB_DEPENDENT_REC_3"/>
    <property type="match status" value="1"/>
</dbReference>
<dbReference type="Pfam" id="PF07715">
    <property type="entry name" value="Plug"/>
    <property type="match status" value="1"/>
</dbReference>
<keyword evidence="16" id="KW-0675">Receptor</keyword>
<reference evidence="16 17" key="1">
    <citation type="submission" date="2020-08" db="EMBL/GenBank/DDBJ databases">
        <title>Genomic Encyclopedia of Type Strains, Phase IV (KMG-IV): sequencing the most valuable type-strain genomes for metagenomic binning, comparative biology and taxonomic classification.</title>
        <authorList>
            <person name="Goeker M."/>
        </authorList>
    </citation>
    <scope>NUCLEOTIDE SEQUENCE [LARGE SCALE GENOMIC DNA]</scope>
    <source>
        <strain evidence="16 17">DSM 17507</strain>
    </source>
</reference>
<evidence type="ECO:0000256" key="5">
    <source>
        <dbReference type="ARBA" id="ARBA00022692"/>
    </source>
</evidence>
<accession>A0A7W7A8L7</accession>
<feature type="chain" id="PRO_5031076839" evidence="13">
    <location>
        <begin position="25"/>
        <end position="820"/>
    </location>
</feature>
<feature type="signal peptide" evidence="13">
    <location>
        <begin position="1"/>
        <end position="24"/>
    </location>
</feature>
<keyword evidence="9 11" id="KW-0472">Membrane</keyword>
<feature type="domain" description="TonB-dependent receptor plug" evidence="15">
    <location>
        <begin position="54"/>
        <end position="164"/>
    </location>
</feature>
<evidence type="ECO:0000256" key="11">
    <source>
        <dbReference type="PROSITE-ProRule" id="PRU01360"/>
    </source>
</evidence>
<feature type="domain" description="TonB-dependent receptor-like beta-barrel" evidence="14">
    <location>
        <begin position="299"/>
        <end position="786"/>
    </location>
</feature>
<dbReference type="InterPro" id="IPR012910">
    <property type="entry name" value="Plug_dom"/>
</dbReference>